<name>A0A0C3DNR3_OIDMZ</name>
<feature type="region of interest" description="Disordered" evidence="1">
    <location>
        <begin position="421"/>
        <end position="440"/>
    </location>
</feature>
<dbReference type="GO" id="GO:0005524">
    <property type="term" value="F:ATP binding"/>
    <property type="evidence" value="ECO:0007669"/>
    <property type="project" value="InterPro"/>
</dbReference>
<dbReference type="Gene3D" id="1.10.510.10">
    <property type="entry name" value="Transferase(Phosphotransferase) domain 1"/>
    <property type="match status" value="2"/>
</dbReference>
<dbReference type="InterPro" id="IPR000719">
    <property type="entry name" value="Prot_kinase_dom"/>
</dbReference>
<protein>
    <recommendedName>
        <fullName evidence="2">Protein kinase domain-containing protein</fullName>
    </recommendedName>
</protein>
<dbReference type="InterPro" id="IPR011009">
    <property type="entry name" value="Kinase-like_dom_sf"/>
</dbReference>
<feature type="compositionally biased region" description="Polar residues" evidence="1">
    <location>
        <begin position="673"/>
        <end position="683"/>
    </location>
</feature>
<feature type="compositionally biased region" description="Polar residues" evidence="1">
    <location>
        <begin position="421"/>
        <end position="434"/>
    </location>
</feature>
<dbReference type="PROSITE" id="PS50011">
    <property type="entry name" value="PROTEIN_KINASE_DOM"/>
    <property type="match status" value="1"/>
</dbReference>
<dbReference type="GO" id="GO:0004672">
    <property type="term" value="F:protein kinase activity"/>
    <property type="evidence" value="ECO:0007669"/>
    <property type="project" value="InterPro"/>
</dbReference>
<accession>A0A0C3DNR3</accession>
<keyword evidence="4" id="KW-1185">Reference proteome</keyword>
<dbReference type="STRING" id="913774.A0A0C3DNR3"/>
<proteinExistence type="predicted"/>
<reference evidence="3 4" key="1">
    <citation type="submission" date="2014-04" db="EMBL/GenBank/DDBJ databases">
        <authorList>
            <consortium name="DOE Joint Genome Institute"/>
            <person name="Kuo A."/>
            <person name="Martino E."/>
            <person name="Perotto S."/>
            <person name="Kohler A."/>
            <person name="Nagy L.G."/>
            <person name="Floudas D."/>
            <person name="Copeland A."/>
            <person name="Barry K.W."/>
            <person name="Cichocki N."/>
            <person name="Veneault-Fourrey C."/>
            <person name="LaButti K."/>
            <person name="Lindquist E.A."/>
            <person name="Lipzen A."/>
            <person name="Lundell T."/>
            <person name="Morin E."/>
            <person name="Murat C."/>
            <person name="Sun H."/>
            <person name="Tunlid A."/>
            <person name="Henrissat B."/>
            <person name="Grigoriev I.V."/>
            <person name="Hibbett D.S."/>
            <person name="Martin F."/>
            <person name="Nordberg H.P."/>
            <person name="Cantor M.N."/>
            <person name="Hua S.X."/>
        </authorList>
    </citation>
    <scope>NUCLEOTIDE SEQUENCE [LARGE SCALE GENOMIC DNA]</scope>
    <source>
        <strain evidence="3 4">Zn</strain>
    </source>
</reference>
<evidence type="ECO:0000313" key="3">
    <source>
        <dbReference type="EMBL" id="KIN03683.1"/>
    </source>
</evidence>
<dbReference type="PANTHER" id="PTHR44305:SF24">
    <property type="entry name" value="TYROSINE-PROTEIN KINASE C03B1.5-RELATED"/>
    <property type="match status" value="1"/>
</dbReference>
<evidence type="ECO:0000256" key="1">
    <source>
        <dbReference type="SAM" id="MobiDB-lite"/>
    </source>
</evidence>
<feature type="region of interest" description="Disordered" evidence="1">
    <location>
        <begin position="629"/>
        <end position="703"/>
    </location>
</feature>
<feature type="compositionally biased region" description="Low complexity" evidence="1">
    <location>
        <begin position="629"/>
        <end position="644"/>
    </location>
</feature>
<feature type="domain" description="Protein kinase" evidence="2">
    <location>
        <begin position="179"/>
        <end position="549"/>
    </location>
</feature>
<organism evidence="3 4">
    <name type="scientific">Oidiodendron maius (strain Zn)</name>
    <dbReference type="NCBI Taxonomy" id="913774"/>
    <lineage>
        <taxon>Eukaryota</taxon>
        <taxon>Fungi</taxon>
        <taxon>Dikarya</taxon>
        <taxon>Ascomycota</taxon>
        <taxon>Pezizomycotina</taxon>
        <taxon>Leotiomycetes</taxon>
        <taxon>Leotiomycetes incertae sedis</taxon>
        <taxon>Myxotrichaceae</taxon>
        <taxon>Oidiodendron</taxon>
    </lineage>
</organism>
<evidence type="ECO:0000313" key="4">
    <source>
        <dbReference type="Proteomes" id="UP000054321"/>
    </source>
</evidence>
<feature type="region of interest" description="Disordered" evidence="1">
    <location>
        <begin position="1"/>
        <end position="24"/>
    </location>
</feature>
<dbReference type="HOGENOM" id="CLU_015630_1_0_1"/>
<dbReference type="EMBL" id="KN832873">
    <property type="protein sequence ID" value="KIN03683.1"/>
    <property type="molecule type" value="Genomic_DNA"/>
</dbReference>
<feature type="compositionally biased region" description="Polar residues" evidence="1">
    <location>
        <begin position="656"/>
        <end position="665"/>
    </location>
</feature>
<sequence length="703" mass="77832">MDYRRDSLVHDQPQHHSHHTATTNSPIYGSFAGIRARHNSNGIFVDASTMWWDEERIEATVTRAFVLAQLRPDEQEKLDAPLEFGDGLTDDTYWDWIESKAKRIFLILVDLGVPDQIFGVINDSWDDEDLPLPLDQVGRLRLTYNRDEKLEKKFFLRQFDYLLRHIQKGENITYDDAEVIPLESAEKRQVGAVAGLSHPNVDKVHLPGRPDDIFLRRRIPLGTTLGRMPREEFLSGIEQMRAIEHYHLTSLWASYIYHDYGYLLLMPVHDTTLKSFLNVTPPSIKILAKRDRRILLLNWIHCLADAISFLHCQGISHGNIKPSNVMLDADNNIFLGDTGIFPQSTITGEKRGFDRETYDYSAPEVARPPLAATIHLPVSRPSPNRHKPGPSSTISSSSIGYPNSTFSSIYDISSVTTISTAPSTLPPQATQSTGSKHDPQKADVFSLGTIFLEILSFLLKRASRNFASHRSAKNKTPGRGGGFPDASFHKNLGQVQSWISSLAKDAKKKDDKIFSGVPYMISICAEMLCTNPDERPTASSVQERIYKILTEHCGLGVVGGEGETSTIHCESRLPEAQWNQSPGLDQLRLESQRAAAAACASVNPLVTEMRTMALGNGGVIYGIEMKAAPVSPTSPASPTNPASPRKADGDRMSVVTKATSRSSGRSAGETKTRSGSTSVNSPYKTKPKVRAHEAPVYATLNFG</sequence>
<dbReference type="Pfam" id="PF00069">
    <property type="entry name" value="Pkinase"/>
    <property type="match status" value="1"/>
</dbReference>
<reference evidence="4" key="2">
    <citation type="submission" date="2015-01" db="EMBL/GenBank/DDBJ databases">
        <title>Evolutionary Origins and Diversification of the Mycorrhizal Mutualists.</title>
        <authorList>
            <consortium name="DOE Joint Genome Institute"/>
            <consortium name="Mycorrhizal Genomics Consortium"/>
            <person name="Kohler A."/>
            <person name="Kuo A."/>
            <person name="Nagy L.G."/>
            <person name="Floudas D."/>
            <person name="Copeland A."/>
            <person name="Barry K.W."/>
            <person name="Cichocki N."/>
            <person name="Veneault-Fourrey C."/>
            <person name="LaButti K."/>
            <person name="Lindquist E.A."/>
            <person name="Lipzen A."/>
            <person name="Lundell T."/>
            <person name="Morin E."/>
            <person name="Murat C."/>
            <person name="Riley R."/>
            <person name="Ohm R."/>
            <person name="Sun H."/>
            <person name="Tunlid A."/>
            <person name="Henrissat B."/>
            <person name="Grigoriev I.V."/>
            <person name="Hibbett D.S."/>
            <person name="Martin F."/>
        </authorList>
    </citation>
    <scope>NUCLEOTIDE SEQUENCE [LARGE SCALE GENOMIC DNA]</scope>
    <source>
        <strain evidence="4">Zn</strain>
    </source>
</reference>
<dbReference type="SMART" id="SM00220">
    <property type="entry name" value="S_TKc"/>
    <property type="match status" value="1"/>
</dbReference>
<gene>
    <name evidence="3" type="ORF">OIDMADRAFT_102114</name>
</gene>
<evidence type="ECO:0000259" key="2">
    <source>
        <dbReference type="PROSITE" id="PS50011"/>
    </source>
</evidence>
<dbReference type="SUPFAM" id="SSF56112">
    <property type="entry name" value="Protein kinase-like (PK-like)"/>
    <property type="match status" value="1"/>
</dbReference>
<dbReference type="Proteomes" id="UP000054321">
    <property type="component" value="Unassembled WGS sequence"/>
</dbReference>
<dbReference type="InterPro" id="IPR053083">
    <property type="entry name" value="TF_kinase-domain_protein"/>
</dbReference>
<dbReference type="InParanoid" id="A0A0C3DNR3"/>
<feature type="compositionally biased region" description="Basic and acidic residues" evidence="1">
    <location>
        <begin position="1"/>
        <end position="14"/>
    </location>
</feature>
<dbReference type="AlphaFoldDB" id="A0A0C3DNR3"/>
<dbReference type="OrthoDB" id="4062651at2759"/>
<dbReference type="PANTHER" id="PTHR44305">
    <property type="entry name" value="SI:DKEY-192D15.2-RELATED"/>
    <property type="match status" value="1"/>
</dbReference>
<feature type="region of interest" description="Disordered" evidence="1">
    <location>
        <begin position="375"/>
        <end position="397"/>
    </location>
</feature>